<evidence type="ECO:0000313" key="2">
    <source>
        <dbReference type="Proteomes" id="UP000628079"/>
    </source>
</evidence>
<dbReference type="AlphaFoldDB" id="A0A8H9FQA9"/>
<gene>
    <name evidence="1" type="ORF">GCM10011314_00290</name>
</gene>
<dbReference type="EMBL" id="BMEA01000001">
    <property type="protein sequence ID" value="GGB65007.1"/>
    <property type="molecule type" value="Genomic_DNA"/>
</dbReference>
<accession>A0A8H9FQA9</accession>
<dbReference type="Proteomes" id="UP000628079">
    <property type="component" value="Unassembled WGS sequence"/>
</dbReference>
<reference evidence="1" key="1">
    <citation type="journal article" date="2014" name="Int. J. Syst. Evol. Microbiol.">
        <title>Complete genome sequence of Corynebacterium casei LMG S-19264T (=DSM 44701T), isolated from a smear-ripened cheese.</title>
        <authorList>
            <consortium name="US DOE Joint Genome Institute (JGI-PGF)"/>
            <person name="Walter F."/>
            <person name="Albersmeier A."/>
            <person name="Kalinowski J."/>
            <person name="Ruckert C."/>
        </authorList>
    </citation>
    <scope>NUCLEOTIDE SEQUENCE</scope>
    <source>
        <strain evidence="1">CGMCC 1.10749</strain>
    </source>
</reference>
<evidence type="ECO:0000313" key="1">
    <source>
        <dbReference type="EMBL" id="GGB65007.1"/>
    </source>
</evidence>
<reference evidence="1" key="2">
    <citation type="submission" date="2020-09" db="EMBL/GenBank/DDBJ databases">
        <authorList>
            <person name="Sun Q."/>
            <person name="Zhou Y."/>
        </authorList>
    </citation>
    <scope>NUCLEOTIDE SEQUENCE</scope>
    <source>
        <strain evidence="1">CGMCC 1.10749</strain>
    </source>
</reference>
<comment type="caution">
    <text evidence="1">The sequence shown here is derived from an EMBL/GenBank/DDBJ whole genome shotgun (WGS) entry which is preliminary data.</text>
</comment>
<sequence>MDVDLYRHRWYGWDHLANGYDGRFTSRTNANAKWYCKGVGTNTWLGESYHRIVISGQNYIAYTDNDSRWTC</sequence>
<proteinExistence type="predicted"/>
<name>A0A8H9FQA9_9MICO</name>
<protein>
    <submittedName>
        <fullName evidence="1">Uncharacterized protein</fullName>
    </submittedName>
</protein>
<organism evidence="1 2">
    <name type="scientific">Knoellia flava</name>
    <dbReference type="NCBI Taxonomy" id="913969"/>
    <lineage>
        <taxon>Bacteria</taxon>
        <taxon>Bacillati</taxon>
        <taxon>Actinomycetota</taxon>
        <taxon>Actinomycetes</taxon>
        <taxon>Micrococcales</taxon>
        <taxon>Intrasporangiaceae</taxon>
        <taxon>Knoellia</taxon>
    </lineage>
</organism>